<reference evidence="1 2" key="1">
    <citation type="journal article" date="2019" name="Emerg. Microbes Infect.">
        <title>Comprehensive subspecies identification of 175 nontuberculous mycobacteria species based on 7547 genomic profiles.</title>
        <authorList>
            <person name="Matsumoto Y."/>
            <person name="Kinjo T."/>
            <person name="Motooka D."/>
            <person name="Nabeya D."/>
            <person name="Jung N."/>
            <person name="Uechi K."/>
            <person name="Horii T."/>
            <person name="Iida T."/>
            <person name="Fujita J."/>
            <person name="Nakamura S."/>
        </authorList>
    </citation>
    <scope>NUCLEOTIDE SEQUENCE [LARGE SCALE GENOMIC DNA]</scope>
    <source>
        <strain evidence="1 2">JCM 12375</strain>
    </source>
</reference>
<proteinExistence type="predicted"/>
<organism evidence="1 2">
    <name type="scientific">Mycolicibacterium mageritense</name>
    <name type="common">Mycobacterium mageritense</name>
    <dbReference type="NCBI Taxonomy" id="53462"/>
    <lineage>
        <taxon>Bacteria</taxon>
        <taxon>Bacillati</taxon>
        <taxon>Actinomycetota</taxon>
        <taxon>Actinomycetes</taxon>
        <taxon>Mycobacteriales</taxon>
        <taxon>Mycobacteriaceae</taxon>
        <taxon>Mycolicibacterium</taxon>
    </lineage>
</organism>
<evidence type="ECO:0000313" key="1">
    <source>
        <dbReference type="EMBL" id="BBX30987.1"/>
    </source>
</evidence>
<name>A0ABN5Y2G4_MYCME</name>
<evidence type="ECO:0000313" key="2">
    <source>
        <dbReference type="Proteomes" id="UP000465622"/>
    </source>
</evidence>
<evidence type="ECO:0008006" key="3">
    <source>
        <dbReference type="Google" id="ProtNLM"/>
    </source>
</evidence>
<dbReference type="Proteomes" id="UP000465622">
    <property type="component" value="Chromosome"/>
</dbReference>
<sequence length="44" mass="4682">MIVVGADVHKRSHTFVAVDQVGRRLGEKTVKATTEGHHAALMGA</sequence>
<keyword evidence="2" id="KW-1185">Reference proteome</keyword>
<protein>
    <recommendedName>
        <fullName evidence="3">IS110 family transposase</fullName>
    </recommendedName>
</protein>
<accession>A0ABN5Y2G4</accession>
<gene>
    <name evidence="1" type="ORF">MMAGJ_02690</name>
</gene>
<dbReference type="EMBL" id="AP022567">
    <property type="protein sequence ID" value="BBX30987.1"/>
    <property type="molecule type" value="Genomic_DNA"/>
</dbReference>